<dbReference type="Gene3D" id="3.40.640.10">
    <property type="entry name" value="Type I PLP-dependent aspartate aminotransferase-like (Major domain)"/>
    <property type="match status" value="1"/>
</dbReference>
<dbReference type="InterPro" id="IPR015421">
    <property type="entry name" value="PyrdxlP-dep_Trfase_major"/>
</dbReference>
<comment type="cofactor">
    <cofactor evidence="1">
        <name>pyridoxal 5'-phosphate</name>
        <dbReference type="ChEBI" id="CHEBI:597326"/>
    </cofactor>
</comment>
<dbReference type="GO" id="GO:0030170">
    <property type="term" value="F:pyridoxal phosphate binding"/>
    <property type="evidence" value="ECO:0007669"/>
    <property type="project" value="InterPro"/>
</dbReference>
<dbReference type="OrthoDB" id="425114at2759"/>
<evidence type="ECO:0000313" key="4">
    <source>
        <dbReference type="Proteomes" id="UP001165122"/>
    </source>
</evidence>
<keyword evidence="2" id="KW-0663">Pyridoxal phosphate</keyword>
<proteinExistence type="predicted"/>
<evidence type="ECO:0000256" key="1">
    <source>
        <dbReference type="ARBA" id="ARBA00001933"/>
    </source>
</evidence>
<name>A0A9W7FQ23_9STRA</name>
<accession>A0A9W7FQ23</accession>
<dbReference type="InterPro" id="IPR015422">
    <property type="entry name" value="PyrdxlP-dep_Trfase_small"/>
</dbReference>
<dbReference type="SUPFAM" id="SSF53383">
    <property type="entry name" value="PLP-dependent transferases"/>
    <property type="match status" value="1"/>
</dbReference>
<dbReference type="AlphaFoldDB" id="A0A9W7FQ23"/>
<dbReference type="Proteomes" id="UP001165122">
    <property type="component" value="Unassembled WGS sequence"/>
</dbReference>
<keyword evidence="4" id="KW-1185">Reference proteome</keyword>
<dbReference type="PROSITE" id="PS00600">
    <property type="entry name" value="AA_TRANSFER_CLASS_3"/>
    <property type="match status" value="1"/>
</dbReference>
<comment type="caution">
    <text evidence="3">The sequence shown here is derived from an EMBL/GenBank/DDBJ whole genome shotgun (WGS) entry which is preliminary data.</text>
</comment>
<dbReference type="EMBL" id="BRXW01000245">
    <property type="protein sequence ID" value="GMI16183.1"/>
    <property type="molecule type" value="Genomic_DNA"/>
</dbReference>
<dbReference type="Pfam" id="PF00202">
    <property type="entry name" value="Aminotran_3"/>
    <property type="match status" value="2"/>
</dbReference>
<evidence type="ECO:0000313" key="3">
    <source>
        <dbReference type="EMBL" id="GMI16183.1"/>
    </source>
</evidence>
<evidence type="ECO:0000256" key="2">
    <source>
        <dbReference type="ARBA" id="ARBA00022898"/>
    </source>
</evidence>
<sequence>MSLSKILTTTLFYRVLYSYIKFTIVPVSDPASNDVVYIINIIIKAVTKIMSFMKINVEGLLTSLIPPPPTLTTEVFFLSSLLILTSTPKIYKIILTLSATHFPSIAPPYVSTLLGSFEHTHDKCMKADGATSVVVERRKKAFDDLIKKLDKLFPKSSSIYDEIDGKFSDIRFFDVKKVFFPFREMARKLSVCVVAEKTDGPYLIDSDGHRILDVSGSYGVNVIGYEGFKSISNRAHEEVLKDMGPVLGPIHPELRGCLRQLGEVSGLPEISLHMSGTEAVMCATRLARFNTKKPYVATFASAYHGWYDAVQPGVGNERPVPDIIVLNDMSNASLRVLKARAGEIACVMVNPLQAFTPNQPPPSDGTLIGKVRDSGVENAREDFRVWLKKLRKVCTDYEIVLILDEVYTGFRLAPGGAQEYFGVQADMVCYGKSVAGGMPIGVVCSTPELMRRFDPDHPLRLCYVVGTFSAHPSIVTCMNRFLTDVKKIDFQAKHDLYDIWVGKVNKDLEELGYPVRLAHFASVWLFQYTSPGRYHWLMQYYLRSRMVNLAWVGTGRLSFSLDFDETHLATLRESILGACEDMEAGGWWWTSGEGHAANIKKNVNKEIMWSVAVSMGRKVKSAIGLGGSVKSV</sequence>
<protein>
    <recommendedName>
        <fullName evidence="5">Glutamate-1-semialdehyde 2,1-aminomutase</fullName>
    </recommendedName>
</protein>
<dbReference type="InterPro" id="IPR015424">
    <property type="entry name" value="PyrdxlP-dep_Trfase"/>
</dbReference>
<dbReference type="InterPro" id="IPR049704">
    <property type="entry name" value="Aminotrans_3_PPA_site"/>
</dbReference>
<dbReference type="InterPro" id="IPR005814">
    <property type="entry name" value="Aminotrans_3"/>
</dbReference>
<dbReference type="GO" id="GO:0008483">
    <property type="term" value="F:transaminase activity"/>
    <property type="evidence" value="ECO:0007669"/>
    <property type="project" value="InterPro"/>
</dbReference>
<evidence type="ECO:0008006" key="5">
    <source>
        <dbReference type="Google" id="ProtNLM"/>
    </source>
</evidence>
<dbReference type="PANTHER" id="PTHR43713">
    <property type="entry name" value="GLUTAMATE-1-SEMIALDEHYDE 2,1-AMINOMUTASE"/>
    <property type="match status" value="1"/>
</dbReference>
<reference evidence="4" key="1">
    <citation type="journal article" date="2023" name="Commun. Biol.">
        <title>Genome analysis of Parmales, the sister group of diatoms, reveals the evolutionary specialization of diatoms from phago-mixotrophs to photoautotrophs.</title>
        <authorList>
            <person name="Ban H."/>
            <person name="Sato S."/>
            <person name="Yoshikawa S."/>
            <person name="Yamada K."/>
            <person name="Nakamura Y."/>
            <person name="Ichinomiya M."/>
            <person name="Sato N."/>
            <person name="Blanc-Mathieu R."/>
            <person name="Endo H."/>
            <person name="Kuwata A."/>
            <person name="Ogata H."/>
        </authorList>
    </citation>
    <scope>NUCLEOTIDE SEQUENCE [LARGE SCALE GENOMIC DNA]</scope>
    <source>
        <strain evidence="4">NIES 3700</strain>
    </source>
</reference>
<organism evidence="3 4">
    <name type="scientific">Triparma laevis f. longispina</name>
    <dbReference type="NCBI Taxonomy" id="1714387"/>
    <lineage>
        <taxon>Eukaryota</taxon>
        <taxon>Sar</taxon>
        <taxon>Stramenopiles</taxon>
        <taxon>Ochrophyta</taxon>
        <taxon>Bolidophyceae</taxon>
        <taxon>Parmales</taxon>
        <taxon>Triparmaceae</taxon>
        <taxon>Triparma</taxon>
    </lineage>
</organism>
<gene>
    <name evidence="3" type="ORF">TrLO_g5348</name>
</gene>
<dbReference type="PANTHER" id="PTHR43713:SF3">
    <property type="entry name" value="GLUTAMATE-1-SEMIALDEHYDE 2,1-AMINOMUTASE 1, CHLOROPLASTIC-RELATED"/>
    <property type="match status" value="1"/>
</dbReference>
<dbReference type="Gene3D" id="3.90.1150.10">
    <property type="entry name" value="Aspartate Aminotransferase, domain 1"/>
    <property type="match status" value="1"/>
</dbReference>